<dbReference type="AlphaFoldDB" id="A0A931J9Q5"/>
<gene>
    <name evidence="4" type="ORF">I7X39_17320</name>
</gene>
<dbReference type="Pfam" id="PF04958">
    <property type="entry name" value="AstA"/>
    <property type="match status" value="1"/>
</dbReference>
<keyword evidence="2" id="KW-0808">Transferase</keyword>
<dbReference type="Proteomes" id="UP000613266">
    <property type="component" value="Unassembled WGS sequence"/>
</dbReference>
<keyword evidence="5" id="KW-1185">Reference proteome</keyword>
<dbReference type="GO" id="GO:0008791">
    <property type="term" value="F:arginine N-succinyltransferase activity"/>
    <property type="evidence" value="ECO:0007669"/>
    <property type="project" value="InterPro"/>
</dbReference>
<dbReference type="PANTHER" id="PTHR30420">
    <property type="entry name" value="N-SUCCINYLARGININE DIHYDROLASE"/>
    <property type="match status" value="1"/>
</dbReference>
<dbReference type="SUPFAM" id="SSF55729">
    <property type="entry name" value="Acyl-CoA N-acyltransferases (Nat)"/>
    <property type="match status" value="1"/>
</dbReference>
<protein>
    <submittedName>
        <fullName evidence="4">Arginine N-succinyltransferase</fullName>
    </submittedName>
</protein>
<dbReference type="GO" id="GO:0006527">
    <property type="term" value="P:L-arginine catabolic process"/>
    <property type="evidence" value="ECO:0007669"/>
    <property type="project" value="InterPro"/>
</dbReference>
<dbReference type="InterPro" id="IPR016181">
    <property type="entry name" value="Acyl_CoA_acyltransferase"/>
</dbReference>
<evidence type="ECO:0000256" key="1">
    <source>
        <dbReference type="ARBA" id="ARBA00022503"/>
    </source>
</evidence>
<dbReference type="NCBIfam" id="TIGR03243">
    <property type="entry name" value="arg_catab_AOST"/>
    <property type="match status" value="1"/>
</dbReference>
<comment type="caution">
    <text evidence="4">The sequence shown here is derived from an EMBL/GenBank/DDBJ whole genome shotgun (WGS) entry which is preliminary data.</text>
</comment>
<dbReference type="EMBL" id="JAEDAK010000013">
    <property type="protein sequence ID" value="MBH9578655.1"/>
    <property type="molecule type" value="Genomic_DNA"/>
</dbReference>
<proteinExistence type="predicted"/>
<reference evidence="4" key="1">
    <citation type="submission" date="2020-12" db="EMBL/GenBank/DDBJ databases">
        <title>The genome sequence of Inhella sp. 1Y17.</title>
        <authorList>
            <person name="Liu Y."/>
        </authorList>
    </citation>
    <scope>NUCLEOTIDE SEQUENCE</scope>
    <source>
        <strain evidence="4">1Y17</strain>
    </source>
</reference>
<sequence length="323" mass="34757">MNPSDFQLRPVAEPDLDALQGLAAGVSPGIGSLRNDRQLLAQRIERSLQAFATADDDVSGEESYLFVLEQQGRLLGCSGIAARAGYGSRFYSYRNEFVVATSAALGLTQRTHTLHLCHDLTGATLLTSFYIAPQAPLEAAQLLSRARLLFLQLHAARFSDRIVAEFPGLLDAQGHSPFWDAVGRRFFDMDYPQAEAVAGGRSKAFIADLMPQSPIYVPLLPEAAQRAIGQLHPDGELPFDILLSEGFDAESYIDIFDGGPTAEGRLQALRSVRAARPVGELAGQACIACTRTREGFRAQLLAPGAVPPNPDALATPLNLEALA</sequence>
<evidence type="ECO:0000313" key="4">
    <source>
        <dbReference type="EMBL" id="MBH9578655.1"/>
    </source>
</evidence>
<evidence type="ECO:0000256" key="2">
    <source>
        <dbReference type="ARBA" id="ARBA00022679"/>
    </source>
</evidence>
<dbReference type="InterPro" id="IPR007041">
    <property type="entry name" value="Arg_succinylTrfase_AstA/AruG"/>
</dbReference>
<dbReference type="PANTHER" id="PTHR30420:SF1">
    <property type="entry name" value="ARGININE N-SUCCINYLTRANSFERASE"/>
    <property type="match status" value="1"/>
</dbReference>
<dbReference type="RefSeq" id="WP_198112422.1">
    <property type="nucleotide sequence ID" value="NZ_JAEDAK010000013.1"/>
</dbReference>
<keyword evidence="3" id="KW-0012">Acyltransferase</keyword>
<organism evidence="4 5">
    <name type="scientific">Inhella proteolytica</name>
    <dbReference type="NCBI Taxonomy" id="2795029"/>
    <lineage>
        <taxon>Bacteria</taxon>
        <taxon>Pseudomonadati</taxon>
        <taxon>Pseudomonadota</taxon>
        <taxon>Betaproteobacteria</taxon>
        <taxon>Burkholderiales</taxon>
        <taxon>Sphaerotilaceae</taxon>
        <taxon>Inhella</taxon>
    </lineage>
</organism>
<accession>A0A931J9Q5</accession>
<keyword evidence="1" id="KW-0056">Arginine metabolism</keyword>
<name>A0A931J9Q5_9BURK</name>
<evidence type="ECO:0000313" key="5">
    <source>
        <dbReference type="Proteomes" id="UP000613266"/>
    </source>
</evidence>
<evidence type="ECO:0000256" key="3">
    <source>
        <dbReference type="ARBA" id="ARBA00023315"/>
    </source>
</evidence>